<dbReference type="InterPro" id="IPR010562">
    <property type="entry name" value="Haemolymph_juvenile_hormone-bd"/>
</dbReference>
<keyword evidence="1" id="KW-0732">Signal</keyword>
<proteinExistence type="predicted"/>
<gene>
    <name evidence="2" type="ORF">Fcan01_21920</name>
</gene>
<protein>
    <recommendedName>
        <fullName evidence="4">Protein takeout</fullName>
    </recommendedName>
</protein>
<name>A0A226DFD0_FOLCA</name>
<evidence type="ECO:0008006" key="4">
    <source>
        <dbReference type="Google" id="ProtNLM"/>
    </source>
</evidence>
<evidence type="ECO:0000256" key="1">
    <source>
        <dbReference type="SAM" id="SignalP"/>
    </source>
</evidence>
<comment type="caution">
    <text evidence="2">The sequence shown here is derived from an EMBL/GenBank/DDBJ whole genome shotgun (WGS) entry which is preliminary data.</text>
</comment>
<reference evidence="2 3" key="1">
    <citation type="submission" date="2015-12" db="EMBL/GenBank/DDBJ databases">
        <title>The genome of Folsomia candida.</title>
        <authorList>
            <person name="Faddeeva A."/>
            <person name="Derks M.F."/>
            <person name="Anvar Y."/>
            <person name="Smit S."/>
            <person name="Van Straalen N."/>
            <person name="Roelofs D."/>
        </authorList>
    </citation>
    <scope>NUCLEOTIDE SEQUENCE [LARGE SCALE GENOMIC DNA]</scope>
    <source>
        <strain evidence="2 3">VU population</strain>
        <tissue evidence="2">Whole body</tissue>
    </source>
</reference>
<accession>A0A226DFD0</accession>
<feature type="chain" id="PRO_5012488727" description="Protein takeout" evidence="1">
    <location>
        <begin position="22"/>
        <end position="245"/>
    </location>
</feature>
<dbReference type="EMBL" id="LNIX01000023">
    <property type="protein sequence ID" value="OXA43281.1"/>
    <property type="molecule type" value="Genomic_DNA"/>
</dbReference>
<organism evidence="2 3">
    <name type="scientific">Folsomia candida</name>
    <name type="common">Springtail</name>
    <dbReference type="NCBI Taxonomy" id="158441"/>
    <lineage>
        <taxon>Eukaryota</taxon>
        <taxon>Metazoa</taxon>
        <taxon>Ecdysozoa</taxon>
        <taxon>Arthropoda</taxon>
        <taxon>Hexapoda</taxon>
        <taxon>Collembola</taxon>
        <taxon>Entomobryomorpha</taxon>
        <taxon>Isotomoidea</taxon>
        <taxon>Isotomidae</taxon>
        <taxon>Proisotominae</taxon>
        <taxon>Folsomia</taxon>
    </lineage>
</organism>
<evidence type="ECO:0000313" key="2">
    <source>
        <dbReference type="EMBL" id="OXA43281.1"/>
    </source>
</evidence>
<dbReference type="AlphaFoldDB" id="A0A226DFD0"/>
<dbReference type="Pfam" id="PF06585">
    <property type="entry name" value="JHBP"/>
    <property type="match status" value="1"/>
</dbReference>
<dbReference type="Proteomes" id="UP000198287">
    <property type="component" value="Unassembled WGS sequence"/>
</dbReference>
<dbReference type="Gene3D" id="3.15.10.30">
    <property type="entry name" value="Haemolymph juvenile hormone binding protein"/>
    <property type="match status" value="1"/>
</dbReference>
<keyword evidence="3" id="KW-1185">Reference proteome</keyword>
<evidence type="ECO:0000313" key="3">
    <source>
        <dbReference type="Proteomes" id="UP000198287"/>
    </source>
</evidence>
<feature type="signal peptide" evidence="1">
    <location>
        <begin position="1"/>
        <end position="21"/>
    </location>
</feature>
<dbReference type="OrthoDB" id="8194225at2759"/>
<sequence length="245" mass="27749">MKFYNLPILILLTCLVSSVVANSEEEEDDDWFSFSSSSEENEIIPNNKSSVKKPAPKKEKQWNRAGLCDHDVITDVYIKDLSKFNVTGINADLEKMFVNLSIALESITISGTGRLKVGPLYFPIFGKGKFLFQPGGVDAFMFAQFGTDENGTRYLADFDFGLTLKKLHIELTPPLPPPPFRRFNPLADVMSGVGARIFNKLEQRMHPDLRRKGSQEISKRMGTWKMLNEEILENMINHSVFCYLG</sequence>
<dbReference type="InterPro" id="IPR038606">
    <property type="entry name" value="To_sf"/>
</dbReference>